<evidence type="ECO:0000256" key="1">
    <source>
        <dbReference type="SAM" id="Phobius"/>
    </source>
</evidence>
<dbReference type="HOGENOM" id="CLU_023881_0_0_1"/>
<gene>
    <name evidence="3" type="ORF">OIDMADRAFT_130463</name>
</gene>
<reference evidence="3 4" key="1">
    <citation type="submission" date="2014-04" db="EMBL/GenBank/DDBJ databases">
        <authorList>
            <consortium name="DOE Joint Genome Institute"/>
            <person name="Kuo A."/>
            <person name="Martino E."/>
            <person name="Perotto S."/>
            <person name="Kohler A."/>
            <person name="Nagy L.G."/>
            <person name="Floudas D."/>
            <person name="Copeland A."/>
            <person name="Barry K.W."/>
            <person name="Cichocki N."/>
            <person name="Veneault-Fourrey C."/>
            <person name="LaButti K."/>
            <person name="Lindquist E.A."/>
            <person name="Lipzen A."/>
            <person name="Lundell T."/>
            <person name="Morin E."/>
            <person name="Murat C."/>
            <person name="Sun H."/>
            <person name="Tunlid A."/>
            <person name="Henrissat B."/>
            <person name="Grigoriev I.V."/>
            <person name="Hibbett D.S."/>
            <person name="Martin F."/>
            <person name="Nordberg H.P."/>
            <person name="Cantor M.N."/>
            <person name="Hua S.X."/>
        </authorList>
    </citation>
    <scope>NUCLEOTIDE SEQUENCE [LARGE SCALE GENOMIC DNA]</scope>
    <source>
        <strain evidence="3 4">Zn</strain>
    </source>
</reference>
<evidence type="ECO:0000313" key="4">
    <source>
        <dbReference type="Proteomes" id="UP000054321"/>
    </source>
</evidence>
<sequence>MDGQVQRICSAAIDGRANTPRYIQKQLAQLYKSLQDSRPAIRDAICRDSGYSLAEADTEIFLAINAVKQQYESIDFQKFIDQEYSIAHGKDNPQKRIPIGYVYIIPSKHSQLYSIISPACAAIAAGNCIVIEIKQTISQLGSLLRKIFAESMDKDTFLVVETRPATDDFFWKNCTVVDGGTEPTSSLGPTLSSPTSRSIAIVDRTSAVSEAARDIVRSRFAFCGRSPYAPDLVLVNEFVLDKFCTAAAKYGTELFGSNLSSIKNKNSALNGSTGLQKDLEASGARSFISGSNQCIAIVNERDSNFLVRKITEPVLLVHPIRSLDDAIDTANSGVPLQATYLFGTLPTAKYLSQFIHTRISFTNHIPVELLVGPAAPEGSITNVKFRYTKEMFSSPSPEYITQSSEHPLLSQLLDEHSNEATSKINGATSASLLPISEPAGKAVGFFEQGLLSGAAIAAVSAITAVGIMIKLLGPAVVRRLA</sequence>
<reference evidence="4" key="2">
    <citation type="submission" date="2015-01" db="EMBL/GenBank/DDBJ databases">
        <title>Evolutionary Origins and Diversification of the Mycorrhizal Mutualists.</title>
        <authorList>
            <consortium name="DOE Joint Genome Institute"/>
            <consortium name="Mycorrhizal Genomics Consortium"/>
            <person name="Kohler A."/>
            <person name="Kuo A."/>
            <person name="Nagy L.G."/>
            <person name="Floudas D."/>
            <person name="Copeland A."/>
            <person name="Barry K.W."/>
            <person name="Cichocki N."/>
            <person name="Veneault-Fourrey C."/>
            <person name="LaButti K."/>
            <person name="Lindquist E.A."/>
            <person name="Lipzen A."/>
            <person name="Lundell T."/>
            <person name="Morin E."/>
            <person name="Murat C."/>
            <person name="Riley R."/>
            <person name="Ohm R."/>
            <person name="Sun H."/>
            <person name="Tunlid A."/>
            <person name="Henrissat B."/>
            <person name="Grigoriev I.V."/>
            <person name="Hibbett D.S."/>
            <person name="Martin F."/>
        </authorList>
    </citation>
    <scope>NUCLEOTIDE SEQUENCE [LARGE SCALE GENOMIC DNA]</scope>
    <source>
        <strain evidence="4">Zn</strain>
    </source>
</reference>
<dbReference type="Gene3D" id="3.40.605.10">
    <property type="entry name" value="Aldehyde Dehydrogenase, Chain A, domain 1"/>
    <property type="match status" value="1"/>
</dbReference>
<keyword evidence="1" id="KW-1133">Transmembrane helix</keyword>
<dbReference type="Gene3D" id="3.40.309.10">
    <property type="entry name" value="Aldehyde Dehydrogenase, Chain A, domain 2"/>
    <property type="match status" value="1"/>
</dbReference>
<dbReference type="InterPro" id="IPR016162">
    <property type="entry name" value="Ald_DH_N"/>
</dbReference>
<dbReference type="InParanoid" id="A0A0C3H4D9"/>
<name>A0A0C3H4D9_OIDMZ</name>
<evidence type="ECO:0000259" key="2">
    <source>
        <dbReference type="Pfam" id="PF00171"/>
    </source>
</evidence>
<dbReference type="InterPro" id="IPR015590">
    <property type="entry name" value="Aldehyde_DH_dom"/>
</dbReference>
<keyword evidence="1" id="KW-0472">Membrane</keyword>
<evidence type="ECO:0000313" key="3">
    <source>
        <dbReference type="EMBL" id="KIM97331.1"/>
    </source>
</evidence>
<dbReference type="STRING" id="913774.A0A0C3H4D9"/>
<dbReference type="SUPFAM" id="SSF53720">
    <property type="entry name" value="ALDH-like"/>
    <property type="match status" value="1"/>
</dbReference>
<dbReference type="PANTHER" id="PTHR43111:SF1">
    <property type="entry name" value="ALDEHYDE DEHYDROGENASE B-RELATED"/>
    <property type="match status" value="1"/>
</dbReference>
<dbReference type="InterPro" id="IPR016161">
    <property type="entry name" value="Ald_DH/histidinol_DH"/>
</dbReference>
<dbReference type="GO" id="GO:0016620">
    <property type="term" value="F:oxidoreductase activity, acting on the aldehyde or oxo group of donors, NAD or NADP as acceptor"/>
    <property type="evidence" value="ECO:0007669"/>
    <property type="project" value="InterPro"/>
</dbReference>
<organism evidence="3 4">
    <name type="scientific">Oidiodendron maius (strain Zn)</name>
    <dbReference type="NCBI Taxonomy" id="913774"/>
    <lineage>
        <taxon>Eukaryota</taxon>
        <taxon>Fungi</taxon>
        <taxon>Dikarya</taxon>
        <taxon>Ascomycota</taxon>
        <taxon>Pezizomycotina</taxon>
        <taxon>Leotiomycetes</taxon>
        <taxon>Leotiomycetes incertae sedis</taxon>
        <taxon>Myxotrichaceae</taxon>
        <taxon>Oidiodendron</taxon>
    </lineage>
</organism>
<dbReference type="AlphaFoldDB" id="A0A0C3H4D9"/>
<keyword evidence="4" id="KW-1185">Reference proteome</keyword>
<dbReference type="EMBL" id="KN832882">
    <property type="protein sequence ID" value="KIM97331.1"/>
    <property type="molecule type" value="Genomic_DNA"/>
</dbReference>
<dbReference type="PANTHER" id="PTHR43111">
    <property type="entry name" value="ALDEHYDE DEHYDROGENASE B-RELATED"/>
    <property type="match status" value="1"/>
</dbReference>
<feature type="domain" description="Aldehyde dehydrogenase" evidence="2">
    <location>
        <begin position="19"/>
        <end position="162"/>
    </location>
</feature>
<dbReference type="Proteomes" id="UP000054321">
    <property type="component" value="Unassembled WGS sequence"/>
</dbReference>
<dbReference type="InterPro" id="IPR016163">
    <property type="entry name" value="Ald_DH_C"/>
</dbReference>
<protein>
    <recommendedName>
        <fullName evidence="2">Aldehyde dehydrogenase domain-containing protein</fullName>
    </recommendedName>
</protein>
<feature type="transmembrane region" description="Helical" evidence="1">
    <location>
        <begin position="450"/>
        <end position="472"/>
    </location>
</feature>
<proteinExistence type="predicted"/>
<accession>A0A0C3H4D9</accession>
<dbReference type="Pfam" id="PF00171">
    <property type="entry name" value="Aldedh"/>
    <property type="match status" value="1"/>
</dbReference>
<keyword evidence="1" id="KW-0812">Transmembrane</keyword>
<dbReference type="OrthoDB" id="5596991at2759"/>